<dbReference type="PANTHER" id="PTHR43685:SF5">
    <property type="entry name" value="GLYCOSYLTRANSFERASE EPSE-RELATED"/>
    <property type="match status" value="1"/>
</dbReference>
<name>A0A939C3F8_9ACTN</name>
<dbReference type="Gene3D" id="3.90.550.10">
    <property type="entry name" value="Spore Coat Polysaccharide Biosynthesis Protein SpsA, Chain A"/>
    <property type="match status" value="1"/>
</dbReference>
<dbReference type="InterPro" id="IPR001173">
    <property type="entry name" value="Glyco_trans_2-like"/>
</dbReference>
<dbReference type="InterPro" id="IPR050834">
    <property type="entry name" value="Glycosyltransf_2"/>
</dbReference>
<evidence type="ECO:0000259" key="4">
    <source>
        <dbReference type="Pfam" id="PF00535"/>
    </source>
</evidence>
<sequence length="341" mass="38132">MGTAGTSKDSTGPGTDPRWLADRLTVVLLTYQCGHRIDRVLDHLTELGLPIIAVDNDSTDDTVAVLERRPEVRVVRSAANIGAAGRTLGYQHASTPYVVFCDDDGWYDRDGLVTAVQWLERYPQLALLNARILVGDAQELDVISVEMADSPLPDRAGIPNPVLLSFMAGAAVARVAALQQVGGYDPEFFLGGEEETLAHKLIRRGWQMRYLPELVMHHHPSLANAPTLRAHGMRNTLWNAWIHRRFRSAVRYTVFILVDTPKNRDWVRGVGMFVRGLPWVLRRRRPMAPTVDGDLRVLEERRFAGRRSLFNRVDPVVFLQPTHPLPVAAPPSGPDPERRPA</sequence>
<comment type="similarity">
    <text evidence="1">Belongs to the glycosyltransferase 2 family.</text>
</comment>
<dbReference type="PANTHER" id="PTHR43685">
    <property type="entry name" value="GLYCOSYLTRANSFERASE"/>
    <property type="match status" value="1"/>
</dbReference>
<keyword evidence="2" id="KW-0328">Glycosyltransferase</keyword>
<evidence type="ECO:0000313" key="6">
    <source>
        <dbReference type="Proteomes" id="UP000663792"/>
    </source>
</evidence>
<proteinExistence type="inferred from homology"/>
<dbReference type="EMBL" id="JAERWK010000026">
    <property type="protein sequence ID" value="MBM9469374.1"/>
    <property type="molecule type" value="Genomic_DNA"/>
</dbReference>
<gene>
    <name evidence="5" type="ORF">JL106_18970</name>
</gene>
<dbReference type="AlphaFoldDB" id="A0A939C3F8"/>
<dbReference type="Pfam" id="PF00535">
    <property type="entry name" value="Glycos_transf_2"/>
    <property type="match status" value="1"/>
</dbReference>
<dbReference type="RefSeq" id="WP_205262338.1">
    <property type="nucleotide sequence ID" value="NZ_JAERWK010000026.1"/>
</dbReference>
<dbReference type="InterPro" id="IPR029044">
    <property type="entry name" value="Nucleotide-diphossugar_trans"/>
</dbReference>
<organism evidence="5 6">
    <name type="scientific">Nakamurella leprariae</name>
    <dbReference type="NCBI Taxonomy" id="2803911"/>
    <lineage>
        <taxon>Bacteria</taxon>
        <taxon>Bacillati</taxon>
        <taxon>Actinomycetota</taxon>
        <taxon>Actinomycetes</taxon>
        <taxon>Nakamurellales</taxon>
        <taxon>Nakamurellaceae</taxon>
        <taxon>Nakamurella</taxon>
    </lineage>
</organism>
<dbReference type="SUPFAM" id="SSF53448">
    <property type="entry name" value="Nucleotide-diphospho-sugar transferases"/>
    <property type="match status" value="1"/>
</dbReference>
<reference evidence="5" key="1">
    <citation type="submission" date="2021-01" db="EMBL/GenBank/DDBJ databases">
        <title>YIM 132084 draft genome.</title>
        <authorList>
            <person name="An D."/>
        </authorList>
    </citation>
    <scope>NUCLEOTIDE SEQUENCE</scope>
    <source>
        <strain evidence="5">YIM 132084</strain>
    </source>
</reference>
<protein>
    <submittedName>
        <fullName evidence="5">Glycosyltransferase</fullName>
    </submittedName>
</protein>
<evidence type="ECO:0000256" key="1">
    <source>
        <dbReference type="ARBA" id="ARBA00006739"/>
    </source>
</evidence>
<accession>A0A939C3F8</accession>
<comment type="caution">
    <text evidence="5">The sequence shown here is derived from an EMBL/GenBank/DDBJ whole genome shotgun (WGS) entry which is preliminary data.</text>
</comment>
<dbReference type="Proteomes" id="UP000663792">
    <property type="component" value="Unassembled WGS sequence"/>
</dbReference>
<keyword evidence="6" id="KW-1185">Reference proteome</keyword>
<dbReference type="GO" id="GO:0016757">
    <property type="term" value="F:glycosyltransferase activity"/>
    <property type="evidence" value="ECO:0007669"/>
    <property type="project" value="UniProtKB-KW"/>
</dbReference>
<evidence type="ECO:0000256" key="2">
    <source>
        <dbReference type="ARBA" id="ARBA00022676"/>
    </source>
</evidence>
<evidence type="ECO:0000256" key="3">
    <source>
        <dbReference type="ARBA" id="ARBA00022679"/>
    </source>
</evidence>
<feature type="domain" description="Glycosyltransferase 2-like" evidence="4">
    <location>
        <begin position="25"/>
        <end position="127"/>
    </location>
</feature>
<evidence type="ECO:0000313" key="5">
    <source>
        <dbReference type="EMBL" id="MBM9469374.1"/>
    </source>
</evidence>
<keyword evidence="3" id="KW-0808">Transferase</keyword>